<dbReference type="HOGENOM" id="CLU_157112_2_0_5"/>
<dbReference type="Proteomes" id="UP000032611">
    <property type="component" value="Chromosome"/>
</dbReference>
<dbReference type="AlphaFoldDB" id="A0A0D5LWT0"/>
<accession>A0A0D5LWT0</accession>
<keyword evidence="4" id="KW-1185">Reference proteome</keyword>
<feature type="chain" id="PRO_5002295498" description="EfeO-type cupredoxin-like domain-containing protein" evidence="1">
    <location>
        <begin position="25"/>
        <end position="115"/>
    </location>
</feature>
<dbReference type="EMBL" id="CP010803">
    <property type="protein sequence ID" value="AJY48267.1"/>
    <property type="molecule type" value="Genomic_DNA"/>
</dbReference>
<sequence length="115" mass="12706">MRSRRLVAATALGLAMMLPGLALADDPVFTITFNDGEMTPSRLEVPSDSRFEIRLINEGKTPAEFESIPLRKEKVIGPGVETFIVIKYLDPGEYSFFDDFHPDAPPAILVAVEPQ</sequence>
<proteinExistence type="predicted"/>
<name>A0A0D5LWT0_MAREN</name>
<reference evidence="3 4" key="1">
    <citation type="journal article" date="2015" name="Genome Announc.">
        <title>Complete genome sequence of Martelella endophytica YC6887, which has antifungal activity associated with a halophyte.</title>
        <authorList>
            <person name="Khan A."/>
            <person name="Khan H."/>
            <person name="Chung E.J."/>
            <person name="Hossain M.T."/>
            <person name="Chung Y.R."/>
        </authorList>
    </citation>
    <scope>NUCLEOTIDE SEQUENCE [LARGE SCALE GENOMIC DNA]</scope>
    <source>
        <strain evidence="3">YC6887</strain>
    </source>
</reference>
<dbReference type="InterPro" id="IPR028096">
    <property type="entry name" value="EfeO_Cupredoxin"/>
</dbReference>
<feature type="domain" description="EfeO-type cupredoxin-like" evidence="2">
    <location>
        <begin position="14"/>
        <end position="110"/>
    </location>
</feature>
<protein>
    <recommendedName>
        <fullName evidence="2">EfeO-type cupredoxin-like domain-containing protein</fullName>
    </recommendedName>
</protein>
<dbReference type="KEGG" id="mey:TM49_15505"/>
<dbReference type="PATRIC" id="fig|1486262.3.peg.3203"/>
<dbReference type="Pfam" id="PF13473">
    <property type="entry name" value="Cupredoxin_1"/>
    <property type="match status" value="1"/>
</dbReference>
<feature type="signal peptide" evidence="1">
    <location>
        <begin position="1"/>
        <end position="24"/>
    </location>
</feature>
<dbReference type="SUPFAM" id="SSF49503">
    <property type="entry name" value="Cupredoxins"/>
    <property type="match status" value="1"/>
</dbReference>
<dbReference type="STRING" id="1486262.TM49_15505"/>
<keyword evidence="1" id="KW-0732">Signal</keyword>
<evidence type="ECO:0000256" key="1">
    <source>
        <dbReference type="SAM" id="SignalP"/>
    </source>
</evidence>
<dbReference type="Gene3D" id="2.60.40.420">
    <property type="entry name" value="Cupredoxins - blue copper proteins"/>
    <property type="match status" value="1"/>
</dbReference>
<organism evidence="3 4">
    <name type="scientific">Martelella endophytica</name>
    <dbReference type="NCBI Taxonomy" id="1486262"/>
    <lineage>
        <taxon>Bacteria</taxon>
        <taxon>Pseudomonadati</taxon>
        <taxon>Pseudomonadota</taxon>
        <taxon>Alphaproteobacteria</taxon>
        <taxon>Hyphomicrobiales</taxon>
        <taxon>Aurantimonadaceae</taxon>
        <taxon>Martelella</taxon>
    </lineage>
</organism>
<evidence type="ECO:0000259" key="2">
    <source>
        <dbReference type="Pfam" id="PF13473"/>
    </source>
</evidence>
<evidence type="ECO:0000313" key="3">
    <source>
        <dbReference type="EMBL" id="AJY48267.1"/>
    </source>
</evidence>
<dbReference type="InterPro" id="IPR008972">
    <property type="entry name" value="Cupredoxin"/>
</dbReference>
<gene>
    <name evidence="3" type="ORF">TM49_15505</name>
</gene>
<evidence type="ECO:0000313" key="4">
    <source>
        <dbReference type="Proteomes" id="UP000032611"/>
    </source>
</evidence>